<dbReference type="PANTHER" id="PTHR12993:SF11">
    <property type="entry name" value="N-ACETYLGLUCOSAMINYL-PHOSPHATIDYLINOSITOL DE-N-ACETYLASE"/>
    <property type="match status" value="1"/>
</dbReference>
<dbReference type="PANTHER" id="PTHR12993">
    <property type="entry name" value="N-ACETYLGLUCOSAMINYL-PHOSPHATIDYLINOSITOL DE-N-ACETYLASE-RELATED"/>
    <property type="match status" value="1"/>
</dbReference>
<accession>A0A650CFK2</accession>
<dbReference type="KEGG" id="soh:D1869_04645"/>
<gene>
    <name evidence="1" type="ORF">D1869_04645</name>
</gene>
<organism evidence="1 2">
    <name type="scientific">Sulfurisphaera ohwakuensis</name>
    <dbReference type="NCBI Taxonomy" id="69656"/>
    <lineage>
        <taxon>Archaea</taxon>
        <taxon>Thermoproteota</taxon>
        <taxon>Thermoprotei</taxon>
        <taxon>Sulfolobales</taxon>
        <taxon>Sulfolobaceae</taxon>
        <taxon>Sulfurisphaera</taxon>
    </lineage>
</organism>
<dbReference type="InterPro" id="IPR003737">
    <property type="entry name" value="GlcNAc_PI_deacetylase-related"/>
</dbReference>
<sequence>MILIINFNVKILVVRILFVAPHPDDECDNAGGTLAKLAKSHDIYIVYLTDGSAGSPNPEERGEKLAEIRRREAVEGLKVLGIKKDNAFFLNYPDTKLRFYIWEASVKVAEIIKEIKPNIIIYPSLLDGHNDHWSGGYITRIAIRKVGIAVNELSYLNWLPIPSKSVFDVIKYLLIPFHRKIKVDVREYKRIKLEAMKKHESQFKYLDANYIKKFFDSDYETFYVEGIVNEMLVA</sequence>
<keyword evidence="2" id="KW-1185">Reference proteome</keyword>
<reference evidence="1 2" key="1">
    <citation type="submission" date="2019-10" db="EMBL/GenBank/DDBJ databases">
        <title>Genome Sequences from Six Type Strain Members of the Archaeal Family Sulfolobaceae: Acidianus ambivalens, Acidianus infernus, Metallosphaera prunae, Stygiolobus azoricus, Sulfolobus metallicus, and Sulfurisphaera ohwakuensis.</title>
        <authorList>
            <person name="Counts J.A."/>
            <person name="Kelly R.M."/>
        </authorList>
    </citation>
    <scope>NUCLEOTIDE SEQUENCE [LARGE SCALE GENOMIC DNA]</scope>
    <source>
        <strain evidence="1 2">TA-1</strain>
    </source>
</reference>
<name>A0A650CFK2_SULOH</name>
<protein>
    <recommendedName>
        <fullName evidence="3">PIG-L family deacetylase</fullName>
    </recommendedName>
</protein>
<dbReference type="EMBL" id="CP045484">
    <property type="protein sequence ID" value="QGR16562.1"/>
    <property type="molecule type" value="Genomic_DNA"/>
</dbReference>
<dbReference type="Pfam" id="PF02585">
    <property type="entry name" value="PIG-L"/>
    <property type="match status" value="1"/>
</dbReference>
<dbReference type="SUPFAM" id="SSF102588">
    <property type="entry name" value="LmbE-like"/>
    <property type="match status" value="1"/>
</dbReference>
<evidence type="ECO:0000313" key="2">
    <source>
        <dbReference type="Proteomes" id="UP000427373"/>
    </source>
</evidence>
<dbReference type="Proteomes" id="UP000427373">
    <property type="component" value="Chromosome"/>
</dbReference>
<dbReference type="Gene3D" id="3.40.50.10320">
    <property type="entry name" value="LmbE-like"/>
    <property type="match status" value="1"/>
</dbReference>
<proteinExistence type="predicted"/>
<dbReference type="InterPro" id="IPR024078">
    <property type="entry name" value="LmbE-like_dom_sf"/>
</dbReference>
<dbReference type="AlphaFoldDB" id="A0A650CFK2"/>
<evidence type="ECO:0000313" key="1">
    <source>
        <dbReference type="EMBL" id="QGR16562.1"/>
    </source>
</evidence>
<evidence type="ECO:0008006" key="3">
    <source>
        <dbReference type="Google" id="ProtNLM"/>
    </source>
</evidence>
<dbReference type="GO" id="GO:0016811">
    <property type="term" value="F:hydrolase activity, acting on carbon-nitrogen (but not peptide) bonds, in linear amides"/>
    <property type="evidence" value="ECO:0007669"/>
    <property type="project" value="TreeGrafter"/>
</dbReference>